<feature type="non-terminal residue" evidence="1">
    <location>
        <position position="1"/>
    </location>
</feature>
<comment type="caution">
    <text evidence="1">The sequence shown here is derived from an EMBL/GenBank/DDBJ whole genome shotgun (WGS) entry which is preliminary data.</text>
</comment>
<proteinExistence type="predicted"/>
<evidence type="ECO:0000313" key="2">
    <source>
        <dbReference type="Proteomes" id="UP001057452"/>
    </source>
</evidence>
<keyword evidence="2" id="KW-1185">Reference proteome</keyword>
<accession>A0ACB9WFP0</accession>
<dbReference type="Proteomes" id="UP001057452">
    <property type="component" value="Chromosome 16"/>
</dbReference>
<dbReference type="EMBL" id="CM043800">
    <property type="protein sequence ID" value="KAI4811678.1"/>
    <property type="molecule type" value="Genomic_DNA"/>
</dbReference>
<feature type="non-terminal residue" evidence="1">
    <location>
        <position position="103"/>
    </location>
</feature>
<protein>
    <submittedName>
        <fullName evidence="1">Uncharacterized protein</fullName>
    </submittedName>
</protein>
<evidence type="ECO:0000313" key="1">
    <source>
        <dbReference type="EMBL" id="KAI4811678.1"/>
    </source>
</evidence>
<organism evidence="1 2">
    <name type="scientific">Chaenocephalus aceratus</name>
    <name type="common">Blackfin icefish</name>
    <name type="synonym">Chaenichthys aceratus</name>
    <dbReference type="NCBI Taxonomy" id="36190"/>
    <lineage>
        <taxon>Eukaryota</taxon>
        <taxon>Metazoa</taxon>
        <taxon>Chordata</taxon>
        <taxon>Craniata</taxon>
        <taxon>Vertebrata</taxon>
        <taxon>Euteleostomi</taxon>
        <taxon>Actinopterygii</taxon>
        <taxon>Neopterygii</taxon>
        <taxon>Teleostei</taxon>
        <taxon>Neoteleostei</taxon>
        <taxon>Acanthomorphata</taxon>
        <taxon>Eupercaria</taxon>
        <taxon>Perciformes</taxon>
        <taxon>Notothenioidei</taxon>
        <taxon>Channichthyidae</taxon>
        <taxon>Chaenocephalus</taxon>
    </lineage>
</organism>
<name>A0ACB9WFP0_CHAAC</name>
<gene>
    <name evidence="1" type="ORF">KUCAC02_014555</name>
</gene>
<sequence length="103" mass="11396">PPEEVIDTWPSVVEASHFSITPLPSYLPFSSHCLLSAGALEEQYRSLGVESKKSKAAWSLQEGTVESRETTSASPFIQEEGDIRKGEHKHRDPHHITIATKKG</sequence>
<reference evidence="1" key="1">
    <citation type="submission" date="2022-05" db="EMBL/GenBank/DDBJ databases">
        <title>Chromosome-level genome of Chaenocephalus aceratus.</title>
        <authorList>
            <person name="Park H."/>
        </authorList>
    </citation>
    <scope>NUCLEOTIDE SEQUENCE</scope>
    <source>
        <strain evidence="1">KU_202001</strain>
    </source>
</reference>